<dbReference type="Pfam" id="PF12777">
    <property type="entry name" value="MT"/>
    <property type="match status" value="1"/>
</dbReference>
<gene>
    <name evidence="20" type="primary">DNAH10</name>
</gene>
<evidence type="ECO:0000313" key="20">
    <source>
        <dbReference type="EMBL" id="WAW84832.1"/>
    </source>
</evidence>
<feature type="coiled-coil region" evidence="17">
    <location>
        <begin position="3442"/>
        <end position="3532"/>
    </location>
</feature>
<dbReference type="GO" id="GO:0008017">
    <property type="term" value="F:microtubule binding"/>
    <property type="evidence" value="ECO:0007669"/>
    <property type="project" value="UniProtKB-ARBA"/>
</dbReference>
<dbReference type="FunFam" id="1.20.1270.280:FF:000005">
    <property type="entry name" value="Dynein axonemal heavy chain 10"/>
    <property type="match status" value="1"/>
</dbReference>
<feature type="coiled-coil region" evidence="17">
    <location>
        <begin position="3752"/>
        <end position="3815"/>
    </location>
</feature>
<dbReference type="Pfam" id="PF03028">
    <property type="entry name" value="Dynein_heavy"/>
    <property type="match status" value="1"/>
</dbReference>
<evidence type="ECO:0000256" key="7">
    <source>
        <dbReference type="ARBA" id="ARBA00022840"/>
    </source>
</evidence>
<dbReference type="GO" id="GO:0060294">
    <property type="term" value="P:cilium movement involved in cell motility"/>
    <property type="evidence" value="ECO:0007669"/>
    <property type="project" value="UniProtKB-ARBA"/>
</dbReference>
<keyword evidence="4" id="KW-0493">Microtubule</keyword>
<feature type="coiled-coil region" evidence="17">
    <location>
        <begin position="1246"/>
        <end position="1273"/>
    </location>
</feature>
<dbReference type="Pfam" id="PF12780">
    <property type="entry name" value="AAA_8"/>
    <property type="match status" value="1"/>
</dbReference>
<evidence type="ECO:0000256" key="4">
    <source>
        <dbReference type="ARBA" id="ARBA00022701"/>
    </source>
</evidence>
<dbReference type="FunFam" id="1.20.140.100:FF:000013">
    <property type="entry name" value="Dynein heavy chain 10, axonemal"/>
    <property type="match status" value="1"/>
</dbReference>
<dbReference type="Pfam" id="PF08385">
    <property type="entry name" value="DHC_N1"/>
    <property type="match status" value="1"/>
</dbReference>
<keyword evidence="12" id="KW-0206">Cytoskeleton</keyword>
<comment type="subcellular location">
    <subcellularLocation>
        <location evidence="1">Cytoplasm</location>
        <location evidence="1">Cytoskeleton</location>
        <location evidence="1">Cilium axoneme</location>
    </subcellularLocation>
</comment>
<dbReference type="Gene3D" id="1.20.920.30">
    <property type="match status" value="1"/>
</dbReference>
<evidence type="ECO:0000259" key="19">
    <source>
        <dbReference type="SMART" id="SM00382"/>
    </source>
</evidence>
<dbReference type="Pfam" id="PF18198">
    <property type="entry name" value="AAA_lid_11"/>
    <property type="match status" value="1"/>
</dbReference>
<dbReference type="InterPro" id="IPR041228">
    <property type="entry name" value="Dynein_C"/>
</dbReference>
<evidence type="ECO:0000256" key="5">
    <source>
        <dbReference type="ARBA" id="ARBA00022737"/>
    </source>
</evidence>
<dbReference type="FunFam" id="3.20.180.20:FF:000001">
    <property type="entry name" value="Dynein axonemal heavy chain 5"/>
    <property type="match status" value="1"/>
</dbReference>
<keyword evidence="6" id="KW-0547">Nucleotide-binding</keyword>
<dbReference type="EMBL" id="OM982423">
    <property type="protein sequence ID" value="WAW84832.1"/>
    <property type="molecule type" value="mRNA"/>
</dbReference>
<feature type="domain" description="AAA+ ATPase" evidence="19">
    <location>
        <begin position="2628"/>
        <end position="2802"/>
    </location>
</feature>
<evidence type="ECO:0000256" key="8">
    <source>
        <dbReference type="ARBA" id="ARBA00023017"/>
    </source>
</evidence>
<feature type="domain" description="AAA+ ATPase" evidence="19">
    <location>
        <begin position="2977"/>
        <end position="3134"/>
    </location>
</feature>
<reference evidence="20" key="1">
    <citation type="submission" date="2022-03" db="EMBL/GenBank/DDBJ databases">
        <authorList>
            <person name="Mikhailov K."/>
            <person name="Kravchuk O."/>
            <person name="Lyupina Y."/>
            <person name="Adameyko K."/>
        </authorList>
    </citation>
    <scope>NUCLEOTIDE SEQUENCE</scope>
</reference>
<keyword evidence="9 17" id="KW-0175">Coiled coil</keyword>
<dbReference type="Pfam" id="PF18199">
    <property type="entry name" value="Dynein_C"/>
    <property type="match status" value="1"/>
</dbReference>
<keyword evidence="10" id="KW-0969">Cilium</keyword>
<dbReference type="GO" id="GO:0008569">
    <property type="term" value="F:minus-end-directed microtubule motor activity"/>
    <property type="evidence" value="ECO:0007669"/>
    <property type="project" value="InterPro"/>
</dbReference>
<dbReference type="Gene3D" id="1.10.472.130">
    <property type="match status" value="1"/>
</dbReference>
<dbReference type="FunFam" id="1.10.287.2620:FF:000002">
    <property type="entry name" value="Dynein heavy chain 2, axonemal"/>
    <property type="match status" value="1"/>
</dbReference>
<evidence type="ECO:0000256" key="18">
    <source>
        <dbReference type="SAM" id="MobiDB-lite"/>
    </source>
</evidence>
<keyword evidence="13" id="KW-0966">Cell projection</keyword>
<dbReference type="FunFam" id="1.10.8.710:FF:000002">
    <property type="entry name" value="dynein heavy chain 17, axonemal"/>
    <property type="match status" value="1"/>
</dbReference>
<feature type="region of interest" description="Disordered" evidence="18">
    <location>
        <begin position="780"/>
        <end position="815"/>
    </location>
</feature>
<dbReference type="InterPro" id="IPR042219">
    <property type="entry name" value="AAA_lid_11_sf"/>
</dbReference>
<sequence length="4652" mass="530417">MEDNRIVWFKNRVTKGLNLGKESVFEDLLVRNDHAALKELQVYLDGSSVASQSSLIFYSQFLELEEETELVEEQLIEQLVEEAQNLKDGDSEGSEHRSASPGEAGTIGNGQASPNGKDKDGDSEQQGKPGLQKKHMTQVVRKLVLQLAWEHLPEDANEQNAMCFVRNSAGSISLPGSEEETQKTMMASFEFGRLHGDPLVVLENVLNFVCIPLVTAVGQRHGCGELNSTAPISTRPSSRVSFKQRNESDHDFDSEEKQEASIRRTPSSHDPKLSYLRDELLVNMKKFSSQVAFTMHQVAGEVKLEIPEILETDLATAARDQALVARLDSAVDSWCRVMSSTLEEQLKKVPAGKGPLAEIEFWKERSSALGTLSEQLKFPTAQRVQEVLKIANSATFSGFEYHIQEMNKYCGEAQDNVKFLFTLERHFKNIAHGASFIIVVETLPALMNALRMVWVISRHYNTDERMVPLMERLAWELCERVKRVVNIRTIFAEPIDVIKEKTMEAKRITEVWKKAYLDVRAKIEASERDARWEFDRRRLFEQTDYSGSICQDIHNVVQTVEEFHNIFGPELKAVTGDPDRIDRVLDRVNHLILPIAELKFDPYQPATRGEWKSVMDRFRRDVGVIEEEANAFINDSFESLRSAEGAFDMLHNFKNIRARDSINETMMKKFDQILEQYGKEIDSINQLFQEHRDNPPISKNQTPVAGSIAWSKSLFHRIKHTVLRLRTMKELINTPKGKQITDKYLTVAQAMKSYEDGHYHLWLEHVDTVLAGLMKRSVLGRAEPPAPPATEDTTQPHTPATSPVKSHHVLSTANSVGLPPGQEYVVNLPAELMQIVIETRDLEQLGFTVPQQARNVALQEEKLLAYQDGLKRILERYRLCTSALTESETSLMDDHIKILQRVIKPGAKRLNWSSLGIHDYIIKCEEALAKFESLSNQVLKNAHDIDERLQTIESACLFKDPFRDADPSDQPLDAKAFFEAQETHRSNVLNSLARKYHAIGPLLTKIEGLVVYTNSGKSPKLRSYYTFWERKIFDSITKMVANNLRYLNEMLKCGSPVFTVETLLSTPEIVLHPPVNELFKVMVQTMREVIEGTKVFTRWMNGTCLEAHPKQVPDQDEPVFFTFCSDVQLHPTILELAGSAQQTIQTGVLETLRYLAGWKKKYKPLWRMQMDSLDKFAIRNPTFVSFDDKMQFYSQVAEEVMAYPKNFKCGFLLLHLEPLAKDIHDSARLWVTSLGRHLNVSAWAALSKLKAEIDKLEEDLQTETETLENLKFVLGVISKVREISLDVELRYRDIQERYRTLAMYRIEVAEEEVALGNSIEEIWKTFFAGVRQRDRGLIKVKRKFTVITKDQVGSFSGEVAQFNEKFKEGGPASVGLDLDKAVELLKVFQGEFAKMDKGRQELCNAEKLFDLSITAYGGLVEVDRELSYFAKILDLYQAQKVAREEWSSTLWADLDIDKLTNGIDEFMKRARRMPKDVKAIPLFRVVEERMKEFKDSIPLFADLKSEALRERHWQKLMEITKKNFDMNPKTFTLENLFAMELHNFAEPISDIVTSANKELSIEKGLLEVVETWNNTKFTVHKYLRGTEERGLILGVIDEITQSLEDNAMNLQSMAASRFVQPFFDRVQKWEKSLSHISEVVDVWMVVQRKWMYLESIFLAGDIRAQLPEEAKKFDIIDKTFKKIMSDTTKNSKVLDSCHAPNRLQDLEMLSTGLEKCQKSLNDYLDSKRNAFPRFFFISDDELLSILGSHECTCVQDHIIKMFDNIAKLRFVEGHNGESNATAMISAEGEVMDFRQHVPAEGKVEDWMTEVLNEMRSTNRLITKESIFRYLEGMTRVEWMYMYQGMVILASNQVWWTWEVEDVFLKVKKGDKLGMKNYAKKLHGQIDDLVVQVRSQLSKNDRKKFNAVLIVDVHNRDIIDRFVRDSIMDAREFEWESQLRFYWEKDADELCVWQCTGSFGYGYEYMGLNGRLVITPLTDRIYLTLTQALSMQLGGAPAGPAGTGKTETVKDLAKALGLLCVVTNCGEGMDYKAVGKIYSGLAQCGAWGCFDEFNRIDVSVLSVISTQLKTIQMGLINKSKRIMFEGVEIALDNRLGIFITMNPGYAGRTELPESVKALFRPVVVIVPDLQQICEIMLFSEGFLLAKVLTKKMTVLYKLAKGQLSRQYHYDFGLRALKAVLVMAGELKRGSPDLHEDMVLMRALRDMNLPKFVFDDVPLFLGLIGDLFPGLDCPRVRYPSFNDAVEQVLADNKYIMLPVQVDKVVQLYETMLTRHTTMVVGPTGGGKSVVINTLCQSQTKLGLMTRLYTLNPKACTVIELYGILDPVTRDWTDGLLSHIFREINKPTEKSERRYVLFDGDVDALWVENMNSVMDDNKLLTLANGERIRLQKHCALLVEVFDLQYASPATVSRCGMVYVDPKNLGYQPYWDKWLASTIPNKTDREEMTKLYDKYINPLITLILDGILDGRQGEKLKTIIPITNLNMVHQFTMMLQSLLPIPKDETGLSKDSSPSMGIGGSTLEAYFLTSIYWSLGAALIEESRIKFDDVVKRIASLPQNAGDSGSVEVGEIPVGLETLFEYYLDVEEGKWVPWKSKVPEYLHDPDRKFTEILVPTVDTVRTTWLIELMIKVGRPCLLVGESGTSKTATIQDYLRGLDAHANLLLNLNFSSRTSSMDVQRTLESNVEKRTKDSFGPPPGKKLVVFIDDMNMPKVDTYGTQQPIALLKLLLEKGGMYDREKDLNWKSFKDIMYLAAMGKPGGGRNPVDPRFISLFSVCNMTFPSYESLHLIYHAILKGHLQPFKKGLQQQVAGTLTEATLELYNRVVKELPPTPSKFHYIFNLRDLSRIYQGLCLTTPDRFDAKELLVRVWRNECLRVFYDRLTTDKDKQLISSHIESLLEEHFPNQKDYASKDPLMFGDYCTALNPDVPRLYEDVQDFEASKAIFDEILAEYNESHAPMNLVLFDDALEHLTRIHRVIRMDQGHALLVGVGGSGRQSLARLASFAAGCDVFEITLSRGYGEVEFREDLKSLYNKLGIENKKTVFLFTDAHVAQEGFLELINNMLTSGMVPALFAEDEKDGILGQVRDEANKKGIPPSKEAVWSYFVSKCSNNLHIVLAMSPAGETLRNRCRNFPGLVNNASIDWFSAWPRQALEAVAAHFLAENDQIPGTHMEAVVAHIVHIHLSVGDFSTSFKQKLRRINHVTPKNYLDFINRYADLLSQQDKHVLDQCQRLSSGLTKILEASEQLSVLNDKLEVQKVAVTEKSEACDVLLVDITAKTTEANEKKELAKKKGTDIEEQNKIIAVEKEEAEAALALALPALEEARLALDDLDKSDVTEIRSFAKPPAEVQGICECICVLKGKERNWAAAKAMMSDTNFLTSLKTLDVDGIASAQMKAVQQRLNEMNVTLQRMMDISKAGSGLYKFVMAVMGYCAVAREVKPKREKVAQLEKNFQMSKRELERIQKELVSIEEKLSVLGKQYEDAMSEKQALQAEAEIMERRLIAADKLITGLSSEKQRWKIELEQLKQKRVRLLGDCLLCSSFLSYLGAFSWDFRYNMLMESWQCDVQERQIPLSQPFKLESLLTNDVEISRWTSESLPPDELSIQNGILTTRASRYPLCIDPQQQALNWIRKKEEKNNLKVCTFNDPDFIKHLEIAIKFGFPFLFRDVDEYIDPVIDPVLDKAVKGTGNRLTITLGDKEVDFDPNFKLYLNTKLSNPKYSPAIFSRCMVINYTVTLKGLEDQLLSVIVGYERKDIEEQREQLIQSTSENKRLLKDLEDTLLRELATSSGNMLDNHELVATLEETKTKATEVFQKLEEAAVTAAEIEKLREGYRPAAKRGALLFFVLSDMAAINSMYQYSLTSYLTVFNYSLKKSLPDSHLPKRLRNIIDTLTYNVYTYACTGLFEKHKLLFSFQLTMKIQEVESTLRKEELDFFIKGNLSLEKSKRRKPYDWMPDQGWEDLIRLQEVCPEEFSSLADDVEKNEGSWKTWYDLDAPEVTPYPGRYGSELSDLQSLILLRCFRVDRVYNAITRFVMGRMDEKFVTPPVINLENIFEQSTPLSPVVIILSPGSDPAGDLQKLAERLGFGGNRLKLLAMGQGQDKVALQYLEIASQRGHWLMLQNCHLLVRWLKELEKALEKITKPHPDFRLWLTTEPTPYFPIGILQKSLKVVTEPPNGLKLNLRSTYIKTSTQALKDCPHTSFKPLVFVLAFFHAVVQERRKYGKIGWNIPYDFNESDYGVCMSILNTYLTKAFENGDTRIPWGSLKYLIGEVMYGGRAIDDFDRRVLRTYMDEYMGDFIFDTFQPFHFYQNTEVDYNIPSDGARDEYIEFIEALPLVNTPEVFGLHSNAEIGYFTNTTKDMWSQMIELQPQGGEGGAGASREDFIGKVASDIQAKLPEEFKLDVVRRKFEAIMTPTTVVLLQELERYNNLIKRMRLSLAQLQKALAGEVGMSVELDELARALYNGQLPSMWRVLAPATLKSLGNWMIHFLRRHGQYHVWVEDKEPYVMWLSGLHIPESYLTALVQATCRKKSWPLDRSTLYTNVTEFTDPEQVTERASSGCYVTGLYLEGAIWDHKNLCLLKSPPKVLVEELPILKVTPTEAHRLKLQNTFRTPVYTTSDRRNAMGVGLVFEADLATFEHISHWVLQGVCLSLNTD</sequence>
<feature type="domain" description="AAA+ ATPase" evidence="19">
    <location>
        <begin position="2271"/>
        <end position="2501"/>
    </location>
</feature>
<feature type="region of interest" description="Disordered" evidence="18">
    <location>
        <begin position="85"/>
        <end position="135"/>
    </location>
</feature>
<dbReference type="GO" id="GO:0036159">
    <property type="term" value="P:inner dynein arm assembly"/>
    <property type="evidence" value="ECO:0007669"/>
    <property type="project" value="UniProtKB-ARBA"/>
</dbReference>
<dbReference type="FunFam" id="3.40.50.300:FF:000153">
    <property type="entry name" value="Dynein axonemal heavy chain 1"/>
    <property type="match status" value="1"/>
</dbReference>
<dbReference type="FunFam" id="1.20.920.30:FF:000007">
    <property type="entry name" value="Dynein axonemal heavy chain 10"/>
    <property type="match status" value="1"/>
</dbReference>
<evidence type="ECO:0000256" key="9">
    <source>
        <dbReference type="ARBA" id="ARBA00023054"/>
    </source>
</evidence>
<dbReference type="InterPro" id="IPR013594">
    <property type="entry name" value="Dynein_heavy_tail"/>
</dbReference>
<dbReference type="InterPro" id="IPR027417">
    <property type="entry name" value="P-loop_NTPase"/>
</dbReference>
<dbReference type="Pfam" id="PF08393">
    <property type="entry name" value="DHC_N2"/>
    <property type="match status" value="1"/>
</dbReference>
<dbReference type="Pfam" id="PF22597">
    <property type="entry name" value="DYN_lid"/>
    <property type="match status" value="1"/>
</dbReference>
<dbReference type="Gene3D" id="1.10.287.2620">
    <property type="match status" value="1"/>
</dbReference>
<dbReference type="InterPro" id="IPR035706">
    <property type="entry name" value="AAA_9"/>
</dbReference>
<evidence type="ECO:0000256" key="12">
    <source>
        <dbReference type="ARBA" id="ARBA00023212"/>
    </source>
</evidence>
<dbReference type="FunFam" id="1.20.920.20:FF:000001">
    <property type="entry name" value="dynein heavy chain 2, axonemal"/>
    <property type="match status" value="1"/>
</dbReference>
<feature type="region of interest" description="Disordered" evidence="18">
    <location>
        <begin position="225"/>
        <end position="270"/>
    </location>
</feature>
<dbReference type="GO" id="GO:0036156">
    <property type="term" value="C:inner dynein arm"/>
    <property type="evidence" value="ECO:0007669"/>
    <property type="project" value="UniProtKB-ARBA"/>
</dbReference>
<dbReference type="FunFam" id="1.10.472.130:FF:000010">
    <property type="entry name" value="Dynein axonemal heavy chain 10"/>
    <property type="match status" value="1"/>
</dbReference>
<dbReference type="InterPro" id="IPR003593">
    <property type="entry name" value="AAA+_ATPase"/>
</dbReference>
<dbReference type="InterPro" id="IPR024743">
    <property type="entry name" value="Dynein_HC_stalk"/>
</dbReference>
<evidence type="ECO:0000256" key="10">
    <source>
        <dbReference type="ARBA" id="ARBA00023069"/>
    </source>
</evidence>
<proteinExistence type="evidence at transcript level"/>
<feature type="domain" description="AAA+ ATPase" evidence="19">
    <location>
        <begin position="1992"/>
        <end position="2128"/>
    </location>
</feature>
<keyword evidence="3" id="KW-0963">Cytoplasm</keyword>
<dbReference type="FunFam" id="3.40.50.300:FF:001855">
    <property type="entry name" value="Dynein axonemal heavy chain 10"/>
    <property type="match status" value="1"/>
</dbReference>
<dbReference type="Gene3D" id="1.20.920.20">
    <property type="match status" value="1"/>
</dbReference>
<dbReference type="SMART" id="SM00382">
    <property type="entry name" value="AAA"/>
    <property type="match status" value="4"/>
</dbReference>
<dbReference type="GO" id="GO:0045505">
    <property type="term" value="F:dynein intermediate chain binding"/>
    <property type="evidence" value="ECO:0007669"/>
    <property type="project" value="InterPro"/>
</dbReference>
<dbReference type="GO" id="GO:0005874">
    <property type="term" value="C:microtubule"/>
    <property type="evidence" value="ECO:0007669"/>
    <property type="project" value="UniProtKB-KW"/>
</dbReference>
<protein>
    <recommendedName>
        <fullName evidence="16">Dynein-1, subspecies f</fullName>
    </recommendedName>
</protein>
<keyword evidence="8" id="KW-0243">Dynein</keyword>
<keyword evidence="5" id="KW-0677">Repeat</keyword>
<evidence type="ECO:0000256" key="14">
    <source>
        <dbReference type="ARBA" id="ARBA00054075"/>
    </source>
</evidence>
<evidence type="ECO:0000256" key="1">
    <source>
        <dbReference type="ARBA" id="ARBA00004430"/>
    </source>
</evidence>
<dbReference type="PANTHER" id="PTHR22878:SF63">
    <property type="entry name" value="DYNEIN AXONEMAL HEAVY CHAIN 10"/>
    <property type="match status" value="1"/>
</dbReference>
<dbReference type="Pfam" id="PF17852">
    <property type="entry name" value="Dynein_AAA_lid"/>
    <property type="match status" value="1"/>
</dbReference>
<comment type="similarity">
    <text evidence="2">Belongs to the dynein heavy chain family.</text>
</comment>
<dbReference type="InterPro" id="IPR041658">
    <property type="entry name" value="AAA_lid_11"/>
</dbReference>
<dbReference type="Gene3D" id="1.20.58.1120">
    <property type="match status" value="1"/>
</dbReference>
<dbReference type="FunFam" id="1.20.58.1120:FF:000008">
    <property type="entry name" value="Dynein heavy chain 10, axonemal"/>
    <property type="match status" value="1"/>
</dbReference>
<dbReference type="InterPro" id="IPR026983">
    <property type="entry name" value="DHC"/>
</dbReference>
<dbReference type="Pfam" id="PF12781">
    <property type="entry name" value="AAA_9"/>
    <property type="match status" value="1"/>
</dbReference>
<evidence type="ECO:0000256" key="17">
    <source>
        <dbReference type="SAM" id="Coils"/>
    </source>
</evidence>
<dbReference type="InterPro" id="IPR043157">
    <property type="entry name" value="Dynein_AAA1S"/>
</dbReference>
<dbReference type="Pfam" id="PF12774">
    <property type="entry name" value="AAA_6"/>
    <property type="match status" value="1"/>
</dbReference>
<dbReference type="FunFam" id="3.40.50.300:FF:002141">
    <property type="entry name" value="Dynein heavy chain"/>
    <property type="match status" value="1"/>
</dbReference>
<dbReference type="Gene3D" id="1.20.140.100">
    <property type="entry name" value="Dynein heavy chain, N-terminal domain 2"/>
    <property type="match status" value="1"/>
</dbReference>
<dbReference type="InterPro" id="IPR004273">
    <property type="entry name" value="Dynein_heavy_D6_P-loop"/>
</dbReference>
<organism evidence="20">
    <name type="scientific">Halisarca dujardinii</name>
    <name type="common">Dujardin's slime sponge</name>
    <dbReference type="NCBI Taxonomy" id="2583056"/>
    <lineage>
        <taxon>Eukaryota</taxon>
        <taxon>Metazoa</taxon>
        <taxon>Porifera</taxon>
        <taxon>Demospongiae</taxon>
        <taxon>Verongimorpha</taxon>
        <taxon>Chondrillida</taxon>
        <taxon>Halisarcidae</taxon>
        <taxon>Halisarca</taxon>
    </lineage>
</organism>
<keyword evidence="11" id="KW-0505">Motor protein</keyword>
<dbReference type="FunFam" id="3.40.50.300:FF:000063">
    <property type="entry name" value="dynein heavy chain 6, axonemal"/>
    <property type="match status" value="1"/>
</dbReference>
<name>A0A9F1U3Z9_HALDU</name>
<dbReference type="Gene3D" id="1.10.8.710">
    <property type="match status" value="1"/>
</dbReference>
<dbReference type="FunFam" id="1.10.8.1220:FF:000001">
    <property type="entry name" value="Dynein axonemal heavy chain 5"/>
    <property type="match status" value="1"/>
</dbReference>
<dbReference type="Pfam" id="PF12775">
    <property type="entry name" value="AAA_7"/>
    <property type="match status" value="1"/>
</dbReference>
<evidence type="ECO:0000256" key="6">
    <source>
        <dbReference type="ARBA" id="ARBA00022741"/>
    </source>
</evidence>
<dbReference type="InterPro" id="IPR024317">
    <property type="entry name" value="Dynein_heavy_chain_D4_dom"/>
</dbReference>
<evidence type="ECO:0000256" key="2">
    <source>
        <dbReference type="ARBA" id="ARBA00008887"/>
    </source>
</evidence>
<dbReference type="InterPro" id="IPR041466">
    <property type="entry name" value="Dynein_AAA5_ext"/>
</dbReference>
<evidence type="ECO:0000256" key="3">
    <source>
        <dbReference type="ARBA" id="ARBA00022490"/>
    </source>
</evidence>
<feature type="compositionally biased region" description="Polar residues" evidence="18">
    <location>
        <begin position="226"/>
        <end position="243"/>
    </location>
</feature>
<dbReference type="Gene3D" id="3.20.180.20">
    <property type="entry name" value="Dynein heavy chain, N-terminal domain 2"/>
    <property type="match status" value="1"/>
</dbReference>
<feature type="compositionally biased region" description="Basic and acidic residues" evidence="18">
    <location>
        <begin position="244"/>
        <end position="270"/>
    </location>
</feature>
<dbReference type="InterPro" id="IPR042222">
    <property type="entry name" value="Dynein_2_N"/>
</dbReference>
<feature type="compositionally biased region" description="Basic and acidic residues" evidence="18">
    <location>
        <begin position="85"/>
        <end position="98"/>
    </location>
</feature>
<dbReference type="Gene3D" id="1.20.1270.280">
    <property type="match status" value="1"/>
</dbReference>
<evidence type="ECO:0000256" key="16">
    <source>
        <dbReference type="ARBA" id="ARBA00077719"/>
    </source>
</evidence>
<dbReference type="InterPro" id="IPR013602">
    <property type="entry name" value="Dynein_heavy_linker"/>
</dbReference>
<evidence type="ECO:0000256" key="15">
    <source>
        <dbReference type="ARBA" id="ARBA00063032"/>
    </source>
</evidence>
<dbReference type="FunFam" id="1.10.8.720:FF:000005">
    <property type="entry name" value="Dynein axonemal heavy chain 10"/>
    <property type="match status" value="1"/>
</dbReference>
<accession>A0A9F1U3Z9</accession>
<evidence type="ECO:0000256" key="13">
    <source>
        <dbReference type="ARBA" id="ARBA00023273"/>
    </source>
</evidence>
<dbReference type="Gene3D" id="6.10.140.1060">
    <property type="match status" value="1"/>
</dbReference>
<comment type="function">
    <text evidence="14">Force generating protein of eukaryotic cilia and flagella. Produces force towards the minus ends of microtubules. Dynein has ATPase activity; the force-producing power stroke is thought to occur on release of ADP. Required for assembly of the I1 inner arm complex and its targeting to the appropriate axoneme location. Also required for phototaxis.</text>
</comment>
<dbReference type="Gene3D" id="3.10.490.20">
    <property type="match status" value="1"/>
</dbReference>
<dbReference type="Gene3D" id="1.10.8.720">
    <property type="entry name" value="Region D6 of dynein motor"/>
    <property type="match status" value="1"/>
</dbReference>
<dbReference type="InterPro" id="IPR054354">
    <property type="entry name" value="DYNC2H1-like_lid"/>
</dbReference>
<comment type="subunit">
    <text evidence="15">The I1 inner arm complex (also known as the f dynein complex) is a two-headed isoform composed of two heavy chains (1-alpha and 1-beta), three intermediate chains and three light chains. I1 occupies a specific position proximal to the first radial spoke and repeats every 96 nm along the length of the axoneme.</text>
</comment>
<dbReference type="InterPro" id="IPR043160">
    <property type="entry name" value="Dynein_C_barrel"/>
</dbReference>
<dbReference type="GO" id="GO:0051959">
    <property type="term" value="F:dynein light intermediate chain binding"/>
    <property type="evidence" value="ECO:0007669"/>
    <property type="project" value="InterPro"/>
</dbReference>
<dbReference type="FunFam" id="3.10.490.20:FF:000006">
    <property type="entry name" value="Dynein axonemal heavy chain 10"/>
    <property type="match status" value="1"/>
</dbReference>
<dbReference type="PANTHER" id="PTHR22878">
    <property type="entry name" value="DYNEIN HEAVY CHAIN 6, AXONEMAL-LIKE-RELATED"/>
    <property type="match status" value="1"/>
</dbReference>
<dbReference type="InterPro" id="IPR042228">
    <property type="entry name" value="Dynein_linker_3"/>
</dbReference>
<dbReference type="Gene3D" id="1.10.8.1220">
    <property type="match status" value="1"/>
</dbReference>
<dbReference type="Gene3D" id="3.40.50.300">
    <property type="entry name" value="P-loop containing nucleotide triphosphate hydrolases"/>
    <property type="match status" value="5"/>
</dbReference>
<keyword evidence="7" id="KW-0067">ATP-binding</keyword>
<dbReference type="GO" id="GO:0005524">
    <property type="term" value="F:ATP binding"/>
    <property type="evidence" value="ECO:0007669"/>
    <property type="project" value="UniProtKB-KW"/>
</dbReference>
<dbReference type="FunFam" id="3.40.50.300:FF:000049">
    <property type="entry name" value="Dynein, axonemal, heavy chain 5"/>
    <property type="match status" value="1"/>
</dbReference>
<feature type="compositionally biased region" description="Polar residues" evidence="18">
    <location>
        <begin position="797"/>
        <end position="815"/>
    </location>
</feature>
<dbReference type="InterPro" id="IPR035699">
    <property type="entry name" value="AAA_6"/>
</dbReference>
<dbReference type="SUPFAM" id="SSF52540">
    <property type="entry name" value="P-loop containing nucleoside triphosphate hydrolases"/>
    <property type="match status" value="4"/>
</dbReference>
<dbReference type="GO" id="GO:0097729">
    <property type="term" value="C:9+2 motile cilium"/>
    <property type="evidence" value="ECO:0007669"/>
    <property type="project" value="UniProtKB-ARBA"/>
</dbReference>
<evidence type="ECO:0000256" key="11">
    <source>
        <dbReference type="ARBA" id="ARBA00023175"/>
    </source>
</evidence>